<dbReference type="EMBL" id="JELY01001396">
    <property type="protein sequence ID" value="KYF55926.1"/>
    <property type="molecule type" value="Genomic_DNA"/>
</dbReference>
<feature type="region of interest" description="Disordered" evidence="1">
    <location>
        <begin position="79"/>
        <end position="176"/>
    </location>
</feature>
<name>A0A150PK07_SORCE</name>
<protein>
    <submittedName>
        <fullName evidence="2">Uncharacterized protein</fullName>
    </submittedName>
</protein>
<evidence type="ECO:0000313" key="2">
    <source>
        <dbReference type="EMBL" id="KYF55926.1"/>
    </source>
</evidence>
<sequence length="176" mass="18198">MAAGVEPPAVAGGPSSAPPRDERARRLRCGAICAVDGAGAGLGRAPAAVSGAVSDLVRQARRRGWTLDCIQDVARNAERVTRKEEATMGDQRRDVAERTAARTGAGEGAPPEEIGHSPGLDPPGAQPEDDDAEPGDEAYADRPADISPSAPRDGREPVGQSDYTDIAAVQRPPDDS</sequence>
<reference evidence="2 3" key="1">
    <citation type="submission" date="2014-02" db="EMBL/GenBank/DDBJ databases">
        <title>The small core and large imbalanced accessory genome model reveals a collaborative survival strategy of Sorangium cellulosum strains in nature.</title>
        <authorList>
            <person name="Han K."/>
            <person name="Peng R."/>
            <person name="Blom J."/>
            <person name="Li Y.-Z."/>
        </authorList>
    </citation>
    <scope>NUCLEOTIDE SEQUENCE [LARGE SCALE GENOMIC DNA]</scope>
    <source>
        <strain evidence="2 3">So0157-25</strain>
    </source>
</reference>
<feature type="compositionally biased region" description="Low complexity" evidence="1">
    <location>
        <begin position="1"/>
        <end position="15"/>
    </location>
</feature>
<comment type="caution">
    <text evidence="2">The sequence shown here is derived from an EMBL/GenBank/DDBJ whole genome shotgun (WGS) entry which is preliminary data.</text>
</comment>
<proteinExistence type="predicted"/>
<gene>
    <name evidence="2" type="ORF">BE08_13630</name>
</gene>
<feature type="region of interest" description="Disordered" evidence="1">
    <location>
        <begin position="1"/>
        <end position="23"/>
    </location>
</feature>
<dbReference type="AlphaFoldDB" id="A0A150PK07"/>
<feature type="compositionally biased region" description="Acidic residues" evidence="1">
    <location>
        <begin position="127"/>
        <end position="138"/>
    </location>
</feature>
<accession>A0A150PK07</accession>
<feature type="compositionally biased region" description="Low complexity" evidence="1">
    <location>
        <begin position="101"/>
        <end position="112"/>
    </location>
</feature>
<dbReference type="Proteomes" id="UP000075420">
    <property type="component" value="Unassembled WGS sequence"/>
</dbReference>
<organism evidence="2 3">
    <name type="scientific">Sorangium cellulosum</name>
    <name type="common">Polyangium cellulosum</name>
    <dbReference type="NCBI Taxonomy" id="56"/>
    <lineage>
        <taxon>Bacteria</taxon>
        <taxon>Pseudomonadati</taxon>
        <taxon>Myxococcota</taxon>
        <taxon>Polyangia</taxon>
        <taxon>Polyangiales</taxon>
        <taxon>Polyangiaceae</taxon>
        <taxon>Sorangium</taxon>
    </lineage>
</organism>
<evidence type="ECO:0000256" key="1">
    <source>
        <dbReference type="SAM" id="MobiDB-lite"/>
    </source>
</evidence>
<evidence type="ECO:0000313" key="3">
    <source>
        <dbReference type="Proteomes" id="UP000075420"/>
    </source>
</evidence>
<feature type="compositionally biased region" description="Basic and acidic residues" evidence="1">
    <location>
        <begin position="79"/>
        <end position="100"/>
    </location>
</feature>